<comment type="subunit">
    <text evidence="3">Homodimer.</text>
</comment>
<dbReference type="NCBIfam" id="TIGR00021">
    <property type="entry name" value="rpiA"/>
    <property type="match status" value="1"/>
</dbReference>
<feature type="binding site" evidence="3">
    <location>
        <begin position="28"/>
        <end position="31"/>
    </location>
    <ligand>
        <name>substrate</name>
    </ligand>
</feature>
<dbReference type="STRING" id="1601833.SAMN05518684_10783"/>
<evidence type="ECO:0000313" key="5">
    <source>
        <dbReference type="Proteomes" id="UP000198571"/>
    </source>
</evidence>
<dbReference type="InterPro" id="IPR004788">
    <property type="entry name" value="Ribose5P_isomerase_type_A"/>
</dbReference>
<comment type="pathway">
    <text evidence="3">Carbohydrate degradation; pentose phosphate pathway; D-ribose 5-phosphate from D-ribulose 5-phosphate (non-oxidative stage): step 1/1.</text>
</comment>
<dbReference type="SUPFAM" id="SSF75445">
    <property type="entry name" value="D-ribose-5-phosphate isomerase (RpiA), lid domain"/>
    <property type="match status" value="1"/>
</dbReference>
<dbReference type="GO" id="GO:0004751">
    <property type="term" value="F:ribose-5-phosphate isomerase activity"/>
    <property type="evidence" value="ECO:0007669"/>
    <property type="project" value="UniProtKB-UniRule"/>
</dbReference>
<dbReference type="Gene3D" id="3.30.70.260">
    <property type="match status" value="1"/>
</dbReference>
<accession>A0A1H9UAP5</accession>
<dbReference type="EC" id="5.3.1.6" evidence="3"/>
<dbReference type="FunFam" id="3.40.50.1360:FF:000001">
    <property type="entry name" value="Ribose-5-phosphate isomerase A"/>
    <property type="match status" value="1"/>
</dbReference>
<organism evidence="4 5">
    <name type="scientific">Salipaludibacillus aurantiacus</name>
    <dbReference type="NCBI Taxonomy" id="1601833"/>
    <lineage>
        <taxon>Bacteria</taxon>
        <taxon>Bacillati</taxon>
        <taxon>Bacillota</taxon>
        <taxon>Bacilli</taxon>
        <taxon>Bacillales</taxon>
        <taxon>Bacillaceae</taxon>
    </lineage>
</organism>
<dbReference type="CDD" id="cd01398">
    <property type="entry name" value="RPI_A"/>
    <property type="match status" value="1"/>
</dbReference>
<evidence type="ECO:0000256" key="2">
    <source>
        <dbReference type="ARBA" id="ARBA00023235"/>
    </source>
</evidence>
<dbReference type="AlphaFoldDB" id="A0A1H9UAP5"/>
<dbReference type="Proteomes" id="UP000198571">
    <property type="component" value="Unassembled WGS sequence"/>
</dbReference>
<comment type="catalytic activity">
    <reaction evidence="1 3">
        <text>aldehydo-D-ribose 5-phosphate = D-ribulose 5-phosphate</text>
        <dbReference type="Rhea" id="RHEA:14657"/>
        <dbReference type="ChEBI" id="CHEBI:58121"/>
        <dbReference type="ChEBI" id="CHEBI:58273"/>
        <dbReference type="EC" id="5.3.1.6"/>
    </reaction>
</comment>
<sequence length="233" mass="25545">METEQKKRAAGEYAVNFLEDGMTVGLGSGTTVNWMIKKLAEKVESGLKVSGVPSSLKTEKLAKDLGIPLTDLTQNPVLDVAIDGADQADRHFNLIKGGGGSLLREKIVLDAARKKFIIIDEQKRVDTLNKVPLPVEVVPFGWENTARKLSAFASQVNLRMLNNEPFVSDNGNYILDCQFENFSSPDSLQNQLKSLLGVVETGLFINMTDTLIVGEETGIKIYDGTEPVKIVNY</sequence>
<dbReference type="PANTHER" id="PTHR11934">
    <property type="entry name" value="RIBOSE-5-PHOSPHATE ISOMERASE"/>
    <property type="match status" value="1"/>
</dbReference>
<gene>
    <name evidence="3" type="primary">rpiA</name>
    <name evidence="4" type="ORF">SAMN05518684_10783</name>
</gene>
<comment type="similarity">
    <text evidence="3">Belongs to the ribose 5-phosphate isomerase family.</text>
</comment>
<dbReference type="GO" id="GO:0005829">
    <property type="term" value="C:cytosol"/>
    <property type="evidence" value="ECO:0007669"/>
    <property type="project" value="TreeGrafter"/>
</dbReference>
<keyword evidence="2 3" id="KW-0413">Isomerase</keyword>
<feature type="active site" description="Proton acceptor" evidence="3">
    <location>
        <position position="105"/>
    </location>
</feature>
<dbReference type="EMBL" id="FOGT01000007">
    <property type="protein sequence ID" value="SES06429.1"/>
    <property type="molecule type" value="Genomic_DNA"/>
</dbReference>
<dbReference type="UniPathway" id="UPA00115">
    <property type="reaction ID" value="UER00412"/>
</dbReference>
<evidence type="ECO:0000256" key="1">
    <source>
        <dbReference type="ARBA" id="ARBA00001713"/>
    </source>
</evidence>
<reference evidence="5" key="1">
    <citation type="submission" date="2016-10" db="EMBL/GenBank/DDBJ databases">
        <authorList>
            <person name="Varghese N."/>
            <person name="Submissions S."/>
        </authorList>
    </citation>
    <scope>NUCLEOTIDE SEQUENCE [LARGE SCALE GENOMIC DNA]</scope>
    <source>
        <strain evidence="5">S9</strain>
    </source>
</reference>
<dbReference type="NCBIfam" id="NF001924">
    <property type="entry name" value="PRK00702.1"/>
    <property type="match status" value="1"/>
</dbReference>
<dbReference type="InterPro" id="IPR020672">
    <property type="entry name" value="Ribose5P_isomerase_typA_subgr"/>
</dbReference>
<keyword evidence="5" id="KW-1185">Reference proteome</keyword>
<dbReference type="GO" id="GO:0006014">
    <property type="term" value="P:D-ribose metabolic process"/>
    <property type="evidence" value="ECO:0007669"/>
    <property type="project" value="TreeGrafter"/>
</dbReference>
<dbReference type="InterPro" id="IPR037171">
    <property type="entry name" value="NagB/RpiA_transferase-like"/>
</dbReference>
<dbReference type="RefSeq" id="WP_093051341.1">
    <property type="nucleotide sequence ID" value="NZ_FOGT01000007.1"/>
</dbReference>
<dbReference type="GO" id="GO:0009052">
    <property type="term" value="P:pentose-phosphate shunt, non-oxidative branch"/>
    <property type="evidence" value="ECO:0007669"/>
    <property type="project" value="UniProtKB-UniRule"/>
</dbReference>
<feature type="binding site" evidence="3">
    <location>
        <begin position="83"/>
        <end position="86"/>
    </location>
    <ligand>
        <name>substrate</name>
    </ligand>
</feature>
<proteinExistence type="inferred from homology"/>
<evidence type="ECO:0000256" key="3">
    <source>
        <dbReference type="HAMAP-Rule" id="MF_00170"/>
    </source>
</evidence>
<name>A0A1H9UAP5_9BACI</name>
<dbReference type="SUPFAM" id="SSF100950">
    <property type="entry name" value="NagB/RpiA/CoA transferase-like"/>
    <property type="match status" value="1"/>
</dbReference>
<dbReference type="HAMAP" id="MF_00170">
    <property type="entry name" value="Rib_5P_isom_A"/>
    <property type="match status" value="1"/>
</dbReference>
<evidence type="ECO:0000313" key="4">
    <source>
        <dbReference type="EMBL" id="SES06429.1"/>
    </source>
</evidence>
<dbReference type="Pfam" id="PF06026">
    <property type="entry name" value="Rib_5-P_isom_A"/>
    <property type="match status" value="1"/>
</dbReference>
<dbReference type="Gene3D" id="3.40.50.1360">
    <property type="match status" value="1"/>
</dbReference>
<comment type="function">
    <text evidence="3">Catalyzes the reversible conversion of ribose-5-phosphate to ribulose 5-phosphate.</text>
</comment>
<protein>
    <recommendedName>
        <fullName evidence="3">Ribose-5-phosphate isomerase A</fullName>
        <ecNumber evidence="3">5.3.1.6</ecNumber>
    </recommendedName>
    <alternativeName>
        <fullName evidence="3">Phosphoriboisomerase A</fullName>
        <shortName evidence="3">PRI</shortName>
    </alternativeName>
</protein>
<feature type="binding site" evidence="3">
    <location>
        <begin position="96"/>
        <end position="99"/>
    </location>
    <ligand>
        <name>substrate</name>
    </ligand>
</feature>
<dbReference type="OrthoDB" id="5870696at2"/>
<feature type="binding site" evidence="3">
    <location>
        <position position="123"/>
    </location>
    <ligand>
        <name>substrate</name>
    </ligand>
</feature>
<dbReference type="PANTHER" id="PTHR11934:SF0">
    <property type="entry name" value="RIBOSE-5-PHOSPHATE ISOMERASE"/>
    <property type="match status" value="1"/>
</dbReference>